<dbReference type="GO" id="GO:0033863">
    <property type="term" value="F:ribose 1,5-bisphosphate phosphokinase activity"/>
    <property type="evidence" value="ECO:0007669"/>
    <property type="project" value="UniProtKB-UniRule"/>
</dbReference>
<comment type="pathway">
    <text evidence="2 6">Metabolic intermediate biosynthesis; 5-phospho-alpha-D-ribose 1-diphosphate biosynthesis; 5-phospho-alpha-D-ribose 1-diphosphate from D-ribose 5-phosphate (route II): step 3/3.</text>
</comment>
<evidence type="ECO:0000313" key="9">
    <source>
        <dbReference type="Proteomes" id="UP000094025"/>
    </source>
</evidence>
<dbReference type="EMBL" id="LPUX01000055">
    <property type="protein sequence ID" value="OAP40053.1"/>
    <property type="molecule type" value="Genomic_DNA"/>
</dbReference>
<evidence type="ECO:0000259" key="7">
    <source>
        <dbReference type="SMART" id="SM00072"/>
    </source>
</evidence>
<evidence type="ECO:0000256" key="3">
    <source>
        <dbReference type="ARBA" id="ARBA00022679"/>
    </source>
</evidence>
<dbReference type="InterPro" id="IPR008145">
    <property type="entry name" value="GK/Ca_channel_bsu"/>
</dbReference>
<reference evidence="8 9" key="1">
    <citation type="journal article" date="2016" name="Int. J. Syst. Evol. Microbiol.">
        <title>Ensifer glycinis sp. nov., an novel rhizobial species associated with Glycine spp.</title>
        <authorList>
            <person name="Yan H."/>
            <person name="Yan J."/>
            <person name="Sui X.H."/>
            <person name="Wang E.T."/>
            <person name="Chen W.X."/>
            <person name="Zhang X.X."/>
            <person name="Chen W.F."/>
        </authorList>
    </citation>
    <scope>NUCLEOTIDE SEQUENCE [LARGE SCALE GENOMIC DNA]</scope>
    <source>
        <strain evidence="8 9">CCBAU 23380</strain>
    </source>
</reference>
<accession>A0A178XZ79</accession>
<protein>
    <recommendedName>
        <fullName evidence="6">Ribose 1,5-bisphosphate phosphokinase PhnN</fullName>
        <ecNumber evidence="6">2.7.4.23</ecNumber>
    </recommendedName>
    <alternativeName>
        <fullName evidence="6">Ribose 1,5-bisphosphokinase</fullName>
    </alternativeName>
</protein>
<dbReference type="GO" id="GO:0019634">
    <property type="term" value="P:organic phosphonate metabolic process"/>
    <property type="evidence" value="ECO:0007669"/>
    <property type="project" value="UniProtKB-UniRule"/>
</dbReference>
<gene>
    <name evidence="6" type="primary">phnN</name>
    <name evidence="8" type="ORF">AU381_10985</name>
</gene>
<dbReference type="AlphaFoldDB" id="A0A178XZ79"/>
<dbReference type="InterPro" id="IPR027417">
    <property type="entry name" value="P-loop_NTPase"/>
</dbReference>
<dbReference type="HAMAP" id="MF_00836">
    <property type="entry name" value="PhnN"/>
    <property type="match status" value="1"/>
</dbReference>
<dbReference type="Proteomes" id="UP000094025">
    <property type="component" value="Unassembled WGS sequence"/>
</dbReference>
<dbReference type="EC" id="2.7.4.23" evidence="6"/>
<dbReference type="Gene3D" id="3.40.50.300">
    <property type="entry name" value="P-loop containing nucleotide triphosphate hydrolases"/>
    <property type="match status" value="1"/>
</dbReference>
<comment type="function">
    <text evidence="6">Catalyzes the phosphorylation of ribose 1,5-bisphosphate to 5-phospho-D-ribosyl alpha-1-diphosphate (PRPP).</text>
</comment>
<comment type="similarity">
    <text evidence="6">Belongs to the ribose 1,5-bisphosphokinase family.</text>
</comment>
<dbReference type="RefSeq" id="WP_064242189.1">
    <property type="nucleotide sequence ID" value="NZ_LPUX01000055.1"/>
</dbReference>
<comment type="catalytic activity">
    <reaction evidence="1 6">
        <text>alpha-D-ribose 1,5-bisphosphate + ATP = 5-phospho-alpha-D-ribose 1-diphosphate + ADP</text>
        <dbReference type="Rhea" id="RHEA:20109"/>
        <dbReference type="ChEBI" id="CHEBI:30616"/>
        <dbReference type="ChEBI" id="CHEBI:58017"/>
        <dbReference type="ChEBI" id="CHEBI:68688"/>
        <dbReference type="ChEBI" id="CHEBI:456216"/>
        <dbReference type="EC" id="2.7.4.23"/>
    </reaction>
</comment>
<keyword evidence="9" id="KW-1185">Reference proteome</keyword>
<dbReference type="SUPFAM" id="SSF52540">
    <property type="entry name" value="P-loop containing nucleoside triphosphate hydrolases"/>
    <property type="match status" value="1"/>
</dbReference>
<organism evidence="8 9">
    <name type="scientific">Sinorhizobium glycinis</name>
    <dbReference type="NCBI Taxonomy" id="1472378"/>
    <lineage>
        <taxon>Bacteria</taxon>
        <taxon>Pseudomonadati</taxon>
        <taxon>Pseudomonadota</taxon>
        <taxon>Alphaproteobacteria</taxon>
        <taxon>Hyphomicrobiales</taxon>
        <taxon>Rhizobiaceae</taxon>
        <taxon>Sinorhizobium/Ensifer group</taxon>
        <taxon>Sinorhizobium</taxon>
    </lineage>
</organism>
<dbReference type="STRING" id="1472378.AU381_10985"/>
<evidence type="ECO:0000256" key="6">
    <source>
        <dbReference type="HAMAP-Rule" id="MF_00836"/>
    </source>
</evidence>
<dbReference type="InterPro" id="IPR012699">
    <property type="entry name" value="PhnN"/>
</dbReference>
<dbReference type="UniPathway" id="UPA00087">
    <property type="reaction ID" value="UER00175"/>
</dbReference>
<evidence type="ECO:0000256" key="4">
    <source>
        <dbReference type="ARBA" id="ARBA00022741"/>
    </source>
</evidence>
<evidence type="ECO:0000256" key="5">
    <source>
        <dbReference type="ARBA" id="ARBA00022840"/>
    </source>
</evidence>
<keyword evidence="3 6" id="KW-0808">Transferase</keyword>
<comment type="caution">
    <text evidence="8">The sequence shown here is derived from an EMBL/GenBank/DDBJ whole genome shotgun (WGS) entry which is preliminary data.</text>
</comment>
<keyword evidence="5 6" id="KW-0067">ATP-binding</keyword>
<evidence type="ECO:0000256" key="2">
    <source>
        <dbReference type="ARBA" id="ARBA00005069"/>
    </source>
</evidence>
<evidence type="ECO:0000256" key="1">
    <source>
        <dbReference type="ARBA" id="ARBA00000373"/>
    </source>
</evidence>
<feature type="binding site" evidence="6">
    <location>
        <begin position="16"/>
        <end position="23"/>
    </location>
    <ligand>
        <name>ATP</name>
        <dbReference type="ChEBI" id="CHEBI:30616"/>
    </ligand>
</feature>
<evidence type="ECO:0000313" key="8">
    <source>
        <dbReference type="EMBL" id="OAP40053.1"/>
    </source>
</evidence>
<proteinExistence type="inferred from homology"/>
<dbReference type="OrthoDB" id="341217at2"/>
<name>A0A178XZ79_9HYPH</name>
<keyword evidence="4 6" id="KW-0547">Nucleotide-binding</keyword>
<dbReference type="GO" id="GO:0005524">
    <property type="term" value="F:ATP binding"/>
    <property type="evidence" value="ECO:0007669"/>
    <property type="project" value="UniProtKB-KW"/>
</dbReference>
<keyword evidence="8" id="KW-0418">Kinase</keyword>
<dbReference type="NCBIfam" id="TIGR02322">
    <property type="entry name" value="phosphon_PhnN"/>
    <property type="match status" value="1"/>
</dbReference>
<sequence>MTEEAKQGGTLIVVVGPSGAGKDSVMGFAARHFAQRPDILFVRRFITRPSDAGSEVHESVSTAEFEELQQSGAFAVSWQAHGLSYGIPREIADKIESGMTAIVNGSRAALPAVRAAFGKVAVALVTADAPVLAKRLAQRGRESEEDVLRRLKRQVPDVVAGPDVTVIDNSGRLDVAGQRFVALVEQHCAKAPHPA</sequence>
<dbReference type="GO" id="GO:0006015">
    <property type="term" value="P:5-phosphoribose 1-diphosphate biosynthetic process"/>
    <property type="evidence" value="ECO:0007669"/>
    <property type="project" value="UniProtKB-UniRule"/>
</dbReference>
<feature type="domain" description="Guanylate kinase/L-type calcium channel beta subunit" evidence="7">
    <location>
        <begin position="8"/>
        <end position="188"/>
    </location>
</feature>
<dbReference type="SMART" id="SM00072">
    <property type="entry name" value="GuKc"/>
    <property type="match status" value="1"/>
</dbReference>